<dbReference type="KEGG" id="llu:AKJ09_02858"/>
<accession>A0A0K1PSU3</accession>
<keyword evidence="4" id="KW-1185">Reference proteome</keyword>
<evidence type="ECO:0000256" key="1">
    <source>
        <dbReference type="SAM" id="Phobius"/>
    </source>
</evidence>
<keyword evidence="2" id="KW-0732">Signal</keyword>
<feature type="transmembrane region" description="Helical" evidence="1">
    <location>
        <begin position="242"/>
        <end position="260"/>
    </location>
</feature>
<gene>
    <name evidence="3" type="ORF">AKJ09_02858</name>
</gene>
<dbReference type="EMBL" id="CP012333">
    <property type="protein sequence ID" value="AKU96194.1"/>
    <property type="molecule type" value="Genomic_DNA"/>
</dbReference>
<dbReference type="RefSeq" id="WP_146647517.1">
    <property type="nucleotide sequence ID" value="NZ_CP012333.1"/>
</dbReference>
<dbReference type="AlphaFoldDB" id="A0A0K1PSU3"/>
<reference evidence="3 4" key="1">
    <citation type="submission" date="2015-08" db="EMBL/GenBank/DDBJ databases">
        <authorList>
            <person name="Babu N.S."/>
            <person name="Beckwith C.J."/>
            <person name="Beseler K.G."/>
            <person name="Brison A."/>
            <person name="Carone J.V."/>
            <person name="Caskin T.P."/>
            <person name="Diamond M."/>
            <person name="Durham M.E."/>
            <person name="Foxe J.M."/>
            <person name="Go M."/>
            <person name="Henderson B.A."/>
            <person name="Jones I.B."/>
            <person name="McGettigan J.A."/>
            <person name="Micheletti S.J."/>
            <person name="Nasrallah M.E."/>
            <person name="Ortiz D."/>
            <person name="Piller C.R."/>
            <person name="Privatt S.R."/>
            <person name="Schneider S.L."/>
            <person name="Sharp S."/>
            <person name="Smith T.C."/>
            <person name="Stanton J.D."/>
            <person name="Ullery H.E."/>
            <person name="Wilson R.J."/>
            <person name="Serrano M.G."/>
            <person name="Buck G."/>
            <person name="Lee V."/>
            <person name="Wang Y."/>
            <person name="Carvalho R."/>
            <person name="Voegtly L."/>
            <person name="Shi R."/>
            <person name="Duckworth R."/>
            <person name="Johnson A."/>
            <person name="Loviza R."/>
            <person name="Walstead R."/>
            <person name="Shah Z."/>
            <person name="Kiflezghi M."/>
            <person name="Wade K."/>
            <person name="Ball S.L."/>
            <person name="Bradley K.W."/>
            <person name="Asai D.J."/>
            <person name="Bowman C.A."/>
            <person name="Russell D.A."/>
            <person name="Pope W.H."/>
            <person name="Jacobs-Sera D."/>
            <person name="Hendrix R.W."/>
            <person name="Hatfull G.F."/>
        </authorList>
    </citation>
    <scope>NUCLEOTIDE SEQUENCE [LARGE SCALE GENOMIC DNA]</scope>
    <source>
        <strain evidence="3 4">DSM 27648</strain>
    </source>
</reference>
<sequence>MNSAPWKRLAAASIAVIVVVGLSIDQAQAADKDCMTSASEGQDARDQGRLVEARAQFQRCAQIECPAPIPTYCGDWLREVERKIPSLVIRVVDGNDGDLTDASVLLDERPLPLDGRAVEVDPGKHRLRVSRPGSKPSETEVMAAQGEKDRRVLVRLAVDRPRETPRALPAIKVAEAWAPSALGRVPTASWVAWGIGAAGLLSFTAFGLKARLDYDNYASECGSHCSVSARDSVASTVTVADISLVIGLVGAGVGTVLWLLQPKANADARWTARMSEAR</sequence>
<protein>
    <recommendedName>
        <fullName evidence="5">PEGA domain-containing protein</fullName>
    </recommendedName>
</protein>
<dbReference type="Proteomes" id="UP000064967">
    <property type="component" value="Chromosome"/>
</dbReference>
<feature type="chain" id="PRO_5005466282" description="PEGA domain-containing protein" evidence="2">
    <location>
        <begin position="30"/>
        <end position="278"/>
    </location>
</feature>
<keyword evidence="1" id="KW-0472">Membrane</keyword>
<proteinExistence type="predicted"/>
<feature type="signal peptide" evidence="2">
    <location>
        <begin position="1"/>
        <end position="29"/>
    </location>
</feature>
<name>A0A0K1PSU3_9BACT</name>
<dbReference type="STRING" id="1391654.AKJ09_02858"/>
<evidence type="ECO:0000313" key="4">
    <source>
        <dbReference type="Proteomes" id="UP000064967"/>
    </source>
</evidence>
<evidence type="ECO:0008006" key="5">
    <source>
        <dbReference type="Google" id="ProtNLM"/>
    </source>
</evidence>
<evidence type="ECO:0000313" key="3">
    <source>
        <dbReference type="EMBL" id="AKU96194.1"/>
    </source>
</evidence>
<keyword evidence="1" id="KW-0812">Transmembrane</keyword>
<dbReference type="OrthoDB" id="5509648at2"/>
<keyword evidence="1" id="KW-1133">Transmembrane helix</keyword>
<evidence type="ECO:0000256" key="2">
    <source>
        <dbReference type="SAM" id="SignalP"/>
    </source>
</evidence>
<organism evidence="3 4">
    <name type="scientific">Labilithrix luteola</name>
    <dbReference type="NCBI Taxonomy" id="1391654"/>
    <lineage>
        <taxon>Bacteria</taxon>
        <taxon>Pseudomonadati</taxon>
        <taxon>Myxococcota</taxon>
        <taxon>Polyangia</taxon>
        <taxon>Polyangiales</taxon>
        <taxon>Labilitrichaceae</taxon>
        <taxon>Labilithrix</taxon>
    </lineage>
</organism>